<proteinExistence type="inferred from homology"/>
<dbReference type="RefSeq" id="WP_153502230.1">
    <property type="nucleotide sequence ID" value="NZ_WIRE01000002.1"/>
</dbReference>
<evidence type="ECO:0000259" key="7">
    <source>
        <dbReference type="PROSITE" id="PS51900"/>
    </source>
</evidence>
<dbReference type="SUPFAM" id="SSF56349">
    <property type="entry name" value="DNA breaking-rejoining enzymes"/>
    <property type="match status" value="1"/>
</dbReference>
<evidence type="ECO:0000256" key="2">
    <source>
        <dbReference type="ARBA" id="ARBA00022908"/>
    </source>
</evidence>
<dbReference type="Gene3D" id="1.10.443.10">
    <property type="entry name" value="Intergrase catalytic core"/>
    <property type="match status" value="1"/>
</dbReference>
<dbReference type="InterPro" id="IPR002104">
    <property type="entry name" value="Integrase_catalytic"/>
</dbReference>
<comment type="caution">
    <text evidence="8">The sequence shown here is derived from an EMBL/GenBank/DDBJ whole genome shotgun (WGS) entry which is preliminary data.</text>
</comment>
<evidence type="ECO:0000313" key="8">
    <source>
        <dbReference type="EMBL" id="MQX54667.1"/>
    </source>
</evidence>
<dbReference type="GO" id="GO:0006310">
    <property type="term" value="P:DNA recombination"/>
    <property type="evidence" value="ECO:0007669"/>
    <property type="project" value="UniProtKB-KW"/>
</dbReference>
<reference evidence="8 9" key="1">
    <citation type="submission" date="2019-10" db="EMBL/GenBank/DDBJ databases">
        <title>Alcanivorax sp.PA15-N-34 draft genome sequence.</title>
        <authorList>
            <person name="Liao X."/>
            <person name="Shao Z."/>
        </authorList>
    </citation>
    <scope>NUCLEOTIDE SEQUENCE [LARGE SCALE GENOMIC DNA]</scope>
    <source>
        <strain evidence="8 9">PA15-N-34</strain>
    </source>
</reference>
<feature type="domain" description="Core-binding (CB)" evidence="7">
    <location>
        <begin position="183"/>
        <end position="261"/>
    </location>
</feature>
<dbReference type="AlphaFoldDB" id="A0A6N7LW46"/>
<name>A0A6N7LW46_9GAMM</name>
<dbReference type="InterPro" id="IPR046668">
    <property type="entry name" value="DUF6538"/>
</dbReference>
<dbReference type="EMBL" id="WIRE01000002">
    <property type="protein sequence ID" value="MQX54667.1"/>
    <property type="molecule type" value="Genomic_DNA"/>
</dbReference>
<evidence type="ECO:0000256" key="4">
    <source>
        <dbReference type="ARBA" id="ARBA00023172"/>
    </source>
</evidence>
<accession>A0A6N7LW46</accession>
<dbReference type="PANTHER" id="PTHR30349:SF41">
    <property type="entry name" value="INTEGRASE_RECOMBINASE PROTEIN MJ0367-RELATED"/>
    <property type="match status" value="1"/>
</dbReference>
<sequence>MASDNLILRGGSWYVRLSVPADVRPVLNRREYTASLKTGSKQEAQRLKLPFLSAWRDAIAEARGLTPDLGESQREGAYLASQAIETYLNESVRLSALGKTKEANEASFELVKELDSFGLDYEAVLPLVQKYQGKAMDIANWVQFQKELTELLQGEVVTAINPVNQKEVGQILKDPSHYRAKSPITITRLDSFEEYQRKRGIVGKTVDMQLSRLKKLKVWLEENHRDLSHESIEAYLDTLDCANKTKKQHLFAGNSFWKWAIKKDKTFKQHHQEQANPFENHDFEEIRGVRKKERKAFTVADIQKLHQSAQALPRRQALADLIALGAYTGARIEELCQLKVSDLINDDGVDCLYIRDGKTSNAERIVPVHRVLKPLIKRLTKEADGDFLLPASGKNKYGKRSDSLSKQFGRLKKSLGYGEEHVFHSLRKSFITLLQNNDIPGLTIASIVGHETGTITFDVYSAGPNAKQKLKAISTLKIF</sequence>
<protein>
    <submittedName>
        <fullName evidence="8">Tyrosine-type recombinase/integrase</fullName>
    </submittedName>
</protein>
<dbReference type="PROSITE" id="PS51900">
    <property type="entry name" value="CB"/>
    <property type="match status" value="1"/>
</dbReference>
<keyword evidence="2" id="KW-0229">DNA integration</keyword>
<dbReference type="PROSITE" id="PS51898">
    <property type="entry name" value="TYR_RECOMBINASE"/>
    <property type="match status" value="1"/>
</dbReference>
<dbReference type="Proteomes" id="UP000469421">
    <property type="component" value="Unassembled WGS sequence"/>
</dbReference>
<organism evidence="8 9">
    <name type="scientific">Alcanivorax sediminis</name>
    <dbReference type="NCBI Taxonomy" id="2663008"/>
    <lineage>
        <taxon>Bacteria</taxon>
        <taxon>Pseudomonadati</taxon>
        <taxon>Pseudomonadota</taxon>
        <taxon>Gammaproteobacteria</taxon>
        <taxon>Oceanospirillales</taxon>
        <taxon>Alcanivoracaceae</taxon>
        <taxon>Alcanivorax</taxon>
    </lineage>
</organism>
<evidence type="ECO:0000259" key="6">
    <source>
        <dbReference type="PROSITE" id="PS51898"/>
    </source>
</evidence>
<dbReference type="InterPro" id="IPR011010">
    <property type="entry name" value="DNA_brk_join_enz"/>
</dbReference>
<evidence type="ECO:0000256" key="1">
    <source>
        <dbReference type="ARBA" id="ARBA00008857"/>
    </source>
</evidence>
<keyword evidence="9" id="KW-1185">Reference proteome</keyword>
<evidence type="ECO:0000313" key="9">
    <source>
        <dbReference type="Proteomes" id="UP000469421"/>
    </source>
</evidence>
<dbReference type="InterPro" id="IPR013762">
    <property type="entry name" value="Integrase-like_cat_sf"/>
</dbReference>
<evidence type="ECO:0000256" key="5">
    <source>
        <dbReference type="PROSITE-ProRule" id="PRU01248"/>
    </source>
</evidence>
<dbReference type="InterPro" id="IPR044068">
    <property type="entry name" value="CB"/>
</dbReference>
<keyword evidence="3 5" id="KW-0238">DNA-binding</keyword>
<dbReference type="Pfam" id="PF20172">
    <property type="entry name" value="DUF6538"/>
    <property type="match status" value="1"/>
</dbReference>
<comment type="similarity">
    <text evidence="1">Belongs to the 'phage' integrase family.</text>
</comment>
<dbReference type="InterPro" id="IPR050090">
    <property type="entry name" value="Tyrosine_recombinase_XerCD"/>
</dbReference>
<dbReference type="CDD" id="cd01184">
    <property type="entry name" value="INT_C_like_1"/>
    <property type="match status" value="1"/>
</dbReference>
<gene>
    <name evidence="8" type="ORF">GFN93_15560</name>
</gene>
<dbReference type="PANTHER" id="PTHR30349">
    <property type="entry name" value="PHAGE INTEGRASE-RELATED"/>
    <property type="match status" value="1"/>
</dbReference>
<dbReference type="GO" id="GO:0003677">
    <property type="term" value="F:DNA binding"/>
    <property type="evidence" value="ECO:0007669"/>
    <property type="project" value="UniProtKB-UniRule"/>
</dbReference>
<evidence type="ECO:0000256" key="3">
    <source>
        <dbReference type="ARBA" id="ARBA00023125"/>
    </source>
</evidence>
<dbReference type="Pfam" id="PF00589">
    <property type="entry name" value="Phage_integrase"/>
    <property type="match status" value="1"/>
</dbReference>
<keyword evidence="4" id="KW-0233">DNA recombination</keyword>
<feature type="domain" description="Tyr recombinase" evidence="6">
    <location>
        <begin position="292"/>
        <end position="475"/>
    </location>
</feature>
<dbReference type="GO" id="GO:0015074">
    <property type="term" value="P:DNA integration"/>
    <property type="evidence" value="ECO:0007669"/>
    <property type="project" value="UniProtKB-KW"/>
</dbReference>